<accession>A0A4R7K920</accession>
<name>A0A4R7K920_9FLAO</name>
<reference evidence="1 2" key="1">
    <citation type="submission" date="2019-03" db="EMBL/GenBank/DDBJ databases">
        <title>Genomic Encyclopedia of Archaeal and Bacterial Type Strains, Phase II (KMG-II): from individual species to whole genera.</title>
        <authorList>
            <person name="Goeker M."/>
        </authorList>
    </citation>
    <scope>NUCLEOTIDE SEQUENCE [LARGE SCALE GENOMIC DNA]</scope>
    <source>
        <strain evidence="1 2">DSM 25233</strain>
    </source>
</reference>
<dbReference type="Proteomes" id="UP000294749">
    <property type="component" value="Unassembled WGS sequence"/>
</dbReference>
<gene>
    <name evidence="1" type="ORF">CLV90_1688</name>
</gene>
<comment type="caution">
    <text evidence="1">The sequence shown here is derived from an EMBL/GenBank/DDBJ whole genome shotgun (WGS) entry which is preliminary data.</text>
</comment>
<proteinExistence type="predicted"/>
<dbReference type="AlphaFoldDB" id="A0A4R7K920"/>
<protein>
    <submittedName>
        <fullName evidence="1">Uncharacterized protein</fullName>
    </submittedName>
</protein>
<sequence>MLKSSITTLLFVYNIILFNSCADKQKSLKTNEKIITERTTVSLSGFEYISDFDKYMAEFTSQKVELNNLSTEGGELTIFNNKTSNYRVYDFWLYGETGKLNYTFWVAKNNSKDFKFIKQIDYQYDRPYYIEDYKTDSVFILLPTKYPTL</sequence>
<evidence type="ECO:0000313" key="1">
    <source>
        <dbReference type="EMBL" id="TDT47610.1"/>
    </source>
</evidence>
<keyword evidence="2" id="KW-1185">Reference proteome</keyword>
<dbReference type="EMBL" id="SOAY01000010">
    <property type="protein sequence ID" value="TDT47610.1"/>
    <property type="molecule type" value="Genomic_DNA"/>
</dbReference>
<organism evidence="1 2">
    <name type="scientific">Maribacter spongiicola</name>
    <dbReference type="NCBI Taxonomy" id="1206753"/>
    <lineage>
        <taxon>Bacteria</taxon>
        <taxon>Pseudomonadati</taxon>
        <taxon>Bacteroidota</taxon>
        <taxon>Flavobacteriia</taxon>
        <taxon>Flavobacteriales</taxon>
        <taxon>Flavobacteriaceae</taxon>
        <taxon>Maribacter</taxon>
    </lineage>
</organism>
<evidence type="ECO:0000313" key="2">
    <source>
        <dbReference type="Proteomes" id="UP000294749"/>
    </source>
</evidence>